<evidence type="ECO:0000313" key="2">
    <source>
        <dbReference type="Proteomes" id="UP000051658"/>
    </source>
</evidence>
<gene>
    <name evidence="1" type="ORF">IV74_GL001376</name>
</gene>
<accession>A0A0R2I2L3</accession>
<reference evidence="1 2" key="1">
    <citation type="journal article" date="2015" name="Genome Announc.">
        <title>Expanding the biotechnology potential of lactobacilli through comparative genomics of 213 strains and associated genera.</title>
        <authorList>
            <person name="Sun Z."/>
            <person name="Harris H.M."/>
            <person name="McCann A."/>
            <person name="Guo C."/>
            <person name="Argimon S."/>
            <person name="Zhang W."/>
            <person name="Yang X."/>
            <person name="Jeffery I.B."/>
            <person name="Cooney J.C."/>
            <person name="Kagawa T.F."/>
            <person name="Liu W."/>
            <person name="Song Y."/>
            <person name="Salvetti E."/>
            <person name="Wrobel A."/>
            <person name="Rasinkangas P."/>
            <person name="Parkhill J."/>
            <person name="Rea M.C."/>
            <person name="O'Sullivan O."/>
            <person name="Ritari J."/>
            <person name="Douillard F.P."/>
            <person name="Paul Ross R."/>
            <person name="Yang R."/>
            <person name="Briner A.E."/>
            <person name="Felis G.E."/>
            <person name="de Vos W.M."/>
            <person name="Barrangou R."/>
            <person name="Klaenhammer T.R."/>
            <person name="Caufield P.W."/>
            <person name="Cui Y."/>
            <person name="Zhang H."/>
            <person name="O'Toole P.W."/>
        </authorList>
    </citation>
    <scope>NUCLEOTIDE SEQUENCE [LARGE SCALE GENOMIC DNA]</scope>
    <source>
        <strain evidence="1 2">DSM 20623</strain>
    </source>
</reference>
<evidence type="ECO:0000313" key="1">
    <source>
        <dbReference type="EMBL" id="KRN56263.1"/>
    </source>
</evidence>
<dbReference type="PATRIC" id="fig|1449336.4.peg.1406"/>
<keyword evidence="2" id="KW-1185">Reference proteome</keyword>
<dbReference type="RefSeq" id="WP_034570188.1">
    <property type="nucleotide sequence ID" value="NZ_JQBS01000032.1"/>
</dbReference>
<dbReference type="GeneID" id="89588674"/>
<sequence>MGEIIVDKETRKRVDQLLKKIPKLTAMARLAEQISGDTLLNSRLQSAKDELDSIKAVIASIPDEDQKEIITKRYLIQNNYETDIQVYMDLNMSESYYYRMKKEAFEILAFLWGL</sequence>
<comment type="caution">
    <text evidence="1">The sequence shown here is derived from an EMBL/GenBank/DDBJ whole genome shotgun (WGS) entry which is preliminary data.</text>
</comment>
<dbReference type="EMBL" id="JQBS01000032">
    <property type="protein sequence ID" value="KRN56263.1"/>
    <property type="molecule type" value="Genomic_DNA"/>
</dbReference>
<organism evidence="1 2">
    <name type="scientific">Carnobacterium divergens DSM 20623</name>
    <dbReference type="NCBI Taxonomy" id="1449336"/>
    <lineage>
        <taxon>Bacteria</taxon>
        <taxon>Bacillati</taxon>
        <taxon>Bacillota</taxon>
        <taxon>Bacilli</taxon>
        <taxon>Lactobacillales</taxon>
        <taxon>Carnobacteriaceae</taxon>
        <taxon>Carnobacterium</taxon>
    </lineage>
</organism>
<proteinExistence type="predicted"/>
<dbReference type="Proteomes" id="UP000051658">
    <property type="component" value="Unassembled WGS sequence"/>
</dbReference>
<protein>
    <recommendedName>
        <fullName evidence="3">Phage transcriptional regulator, ArpU family protein</fullName>
    </recommendedName>
</protein>
<dbReference type="AlphaFoldDB" id="A0A0R2I2L3"/>
<evidence type="ECO:0008006" key="3">
    <source>
        <dbReference type="Google" id="ProtNLM"/>
    </source>
</evidence>
<name>A0A0R2I2L3_CARDV</name>